<protein>
    <submittedName>
        <fullName evidence="9">TolC family protein</fullName>
    </submittedName>
</protein>
<keyword evidence="6" id="KW-0472">Membrane</keyword>
<evidence type="ECO:0000313" key="10">
    <source>
        <dbReference type="Proteomes" id="UP000279908"/>
    </source>
</evidence>
<accession>A0A3S0NYS3</accession>
<dbReference type="PANTHER" id="PTHR30026">
    <property type="entry name" value="OUTER MEMBRANE PROTEIN TOLC"/>
    <property type="match status" value="1"/>
</dbReference>
<dbReference type="SUPFAM" id="SSF56954">
    <property type="entry name" value="Outer membrane efflux proteins (OEP)"/>
    <property type="match status" value="1"/>
</dbReference>
<evidence type="ECO:0000256" key="4">
    <source>
        <dbReference type="ARBA" id="ARBA00022452"/>
    </source>
</evidence>
<dbReference type="GO" id="GO:0015562">
    <property type="term" value="F:efflux transmembrane transporter activity"/>
    <property type="evidence" value="ECO:0007669"/>
    <property type="project" value="InterPro"/>
</dbReference>
<keyword evidence="5" id="KW-0812">Transmembrane</keyword>
<dbReference type="InterPro" id="IPR003423">
    <property type="entry name" value="OMP_efflux"/>
</dbReference>
<dbReference type="Gene3D" id="1.20.1600.10">
    <property type="entry name" value="Outer membrane efflux proteins (OEP)"/>
    <property type="match status" value="1"/>
</dbReference>
<proteinExistence type="inferred from homology"/>
<sequence>MTKATLFLLSLFALILSYPARGAAEEYNAKNLTLEECVQIALQNSTSGIKAERALKLSGSDVLRNYGKFLPHVSASASYSPATMQRSWSTTSEGYTKTKIESTSLALTATLNIFNGLSDYASLKAALSAKKSARHTLARAYETIAYDITQSYYQALLEGELMLIAREDLRSSRDQLKLTGRQFEVGLKSMTDLYQQQAETASRELVLIQAESRARRSTLELLRRLQIDPESTIGLADPPALGTDLPVNSADSLTARALRNRRDLKASERNARALKWKVTSARGARWPSLDASFSVGTGGTSYLSGSSPLYTKNASPTIQEQLENSGNYAVSLNLNWSIFDGFQTGYAVQAAKISHLNSMQDYDDLQRTIQIDIQQQLGDYNSARTEIITAETSLKAAEAAWNAVRRKYELGAAGFVDLSAARSTLFEARSSLTRAKYNLALQKNILDYTTGSIPLPPVQQD</sequence>
<name>A0A3S0NYS3_CHLPH</name>
<dbReference type="RefSeq" id="WP_126384880.1">
    <property type="nucleotide sequence ID" value="NZ_RXYK01000012.1"/>
</dbReference>
<feature type="signal peptide" evidence="8">
    <location>
        <begin position="1"/>
        <end position="23"/>
    </location>
</feature>
<evidence type="ECO:0000256" key="2">
    <source>
        <dbReference type="ARBA" id="ARBA00007613"/>
    </source>
</evidence>
<keyword evidence="4" id="KW-1134">Transmembrane beta strand</keyword>
<dbReference type="AlphaFoldDB" id="A0A3S0NYS3"/>
<dbReference type="Proteomes" id="UP000279908">
    <property type="component" value="Unassembled WGS sequence"/>
</dbReference>
<dbReference type="GO" id="GO:1990281">
    <property type="term" value="C:efflux pump complex"/>
    <property type="evidence" value="ECO:0007669"/>
    <property type="project" value="TreeGrafter"/>
</dbReference>
<dbReference type="GO" id="GO:0009279">
    <property type="term" value="C:cell outer membrane"/>
    <property type="evidence" value="ECO:0007669"/>
    <property type="project" value="UniProtKB-SubCell"/>
</dbReference>
<dbReference type="EMBL" id="RXYK01000012">
    <property type="protein sequence ID" value="RTY36842.1"/>
    <property type="molecule type" value="Genomic_DNA"/>
</dbReference>
<dbReference type="GO" id="GO:0015288">
    <property type="term" value="F:porin activity"/>
    <property type="evidence" value="ECO:0007669"/>
    <property type="project" value="TreeGrafter"/>
</dbReference>
<dbReference type="PANTHER" id="PTHR30026:SF20">
    <property type="entry name" value="OUTER MEMBRANE PROTEIN TOLC"/>
    <property type="match status" value="1"/>
</dbReference>
<comment type="subcellular location">
    <subcellularLocation>
        <location evidence="1">Cell outer membrane</location>
    </subcellularLocation>
</comment>
<gene>
    <name evidence="9" type="ORF">EKD02_07835</name>
</gene>
<comment type="similarity">
    <text evidence="2">Belongs to the outer membrane factor (OMF) (TC 1.B.17) family.</text>
</comment>
<keyword evidence="3" id="KW-0813">Transport</keyword>
<comment type="caution">
    <text evidence="9">The sequence shown here is derived from an EMBL/GenBank/DDBJ whole genome shotgun (WGS) entry which is preliminary data.</text>
</comment>
<evidence type="ECO:0000256" key="7">
    <source>
        <dbReference type="ARBA" id="ARBA00023237"/>
    </source>
</evidence>
<evidence type="ECO:0000256" key="5">
    <source>
        <dbReference type="ARBA" id="ARBA00022692"/>
    </source>
</evidence>
<dbReference type="Pfam" id="PF02321">
    <property type="entry name" value="OEP"/>
    <property type="match status" value="2"/>
</dbReference>
<evidence type="ECO:0000256" key="1">
    <source>
        <dbReference type="ARBA" id="ARBA00004442"/>
    </source>
</evidence>
<evidence type="ECO:0000256" key="8">
    <source>
        <dbReference type="SAM" id="SignalP"/>
    </source>
</evidence>
<feature type="chain" id="PRO_5018695391" evidence="8">
    <location>
        <begin position="24"/>
        <end position="461"/>
    </location>
</feature>
<dbReference type="InterPro" id="IPR051906">
    <property type="entry name" value="TolC-like"/>
</dbReference>
<keyword evidence="7" id="KW-0998">Cell outer membrane</keyword>
<organism evidence="9 10">
    <name type="scientific">Chlorobium phaeovibrioides</name>
    <dbReference type="NCBI Taxonomy" id="1094"/>
    <lineage>
        <taxon>Bacteria</taxon>
        <taxon>Pseudomonadati</taxon>
        <taxon>Chlorobiota</taxon>
        <taxon>Chlorobiia</taxon>
        <taxon>Chlorobiales</taxon>
        <taxon>Chlorobiaceae</taxon>
        <taxon>Chlorobium/Pelodictyon group</taxon>
        <taxon>Chlorobium</taxon>
    </lineage>
</organism>
<evidence type="ECO:0000313" key="9">
    <source>
        <dbReference type="EMBL" id="RTY36842.1"/>
    </source>
</evidence>
<evidence type="ECO:0000256" key="6">
    <source>
        <dbReference type="ARBA" id="ARBA00023136"/>
    </source>
</evidence>
<evidence type="ECO:0000256" key="3">
    <source>
        <dbReference type="ARBA" id="ARBA00022448"/>
    </source>
</evidence>
<keyword evidence="8" id="KW-0732">Signal</keyword>
<reference evidence="9 10" key="1">
    <citation type="submission" date="2018-12" db="EMBL/GenBank/DDBJ databases">
        <authorList>
            <person name="Lunina O.N."/>
            <person name="Grouzdev D.S."/>
            <person name="Gorlenko V.M."/>
            <person name="Savvichev A.S."/>
        </authorList>
    </citation>
    <scope>NUCLEOTIDE SEQUENCE [LARGE SCALE GENOMIC DNA]</scope>
    <source>
        <strain evidence="9 10">BrKhr-17</strain>
    </source>
</reference>